<dbReference type="PATRIC" id="fig|320778.3.peg.4339"/>
<dbReference type="OrthoDB" id="8525200at2"/>
<dbReference type="Proteomes" id="UP000035909">
    <property type="component" value="Unassembled WGS sequence"/>
</dbReference>
<reference evidence="2 3" key="1">
    <citation type="submission" date="2015-05" db="EMBL/GenBank/DDBJ databases">
        <title>Photobacterium galathea sp. nov.</title>
        <authorList>
            <person name="Machado H."/>
            <person name="Gram L."/>
        </authorList>
    </citation>
    <scope>NUCLEOTIDE SEQUENCE [LARGE SCALE GENOMIC DNA]</scope>
    <source>
        <strain evidence="2 3">DSM 22954</strain>
    </source>
</reference>
<dbReference type="STRING" id="320778.ABT57_20180"/>
<evidence type="ECO:0008006" key="4">
    <source>
        <dbReference type="Google" id="ProtNLM"/>
    </source>
</evidence>
<accession>A0A0J1H2L2</accession>
<dbReference type="RefSeq" id="WP_047887058.1">
    <property type="nucleotide sequence ID" value="NZ_CP071325.1"/>
</dbReference>
<protein>
    <recommendedName>
        <fullName evidence="4">3',5'-cyclic-nucleotide phosphodiesterase</fullName>
    </recommendedName>
</protein>
<organism evidence="2 3">
    <name type="scientific">Photobacterium ganghwense</name>
    <dbReference type="NCBI Taxonomy" id="320778"/>
    <lineage>
        <taxon>Bacteria</taxon>
        <taxon>Pseudomonadati</taxon>
        <taxon>Pseudomonadota</taxon>
        <taxon>Gammaproteobacteria</taxon>
        <taxon>Vibrionales</taxon>
        <taxon>Vibrionaceae</taxon>
        <taxon>Photobacterium</taxon>
    </lineage>
</organism>
<evidence type="ECO:0000256" key="1">
    <source>
        <dbReference type="SAM" id="Coils"/>
    </source>
</evidence>
<keyword evidence="1" id="KW-0175">Coiled coil</keyword>
<dbReference type="PANTHER" id="PTHR38765:SF1">
    <property type="entry name" value="DUF484 DOMAIN-CONTAINING PROTEIN"/>
    <property type="match status" value="1"/>
</dbReference>
<feature type="coiled-coil region" evidence="1">
    <location>
        <begin position="54"/>
        <end position="81"/>
    </location>
</feature>
<dbReference type="EMBL" id="LDOU01000023">
    <property type="protein sequence ID" value="KLV06079.1"/>
    <property type="molecule type" value="Genomic_DNA"/>
</dbReference>
<dbReference type="InterPro" id="IPR029016">
    <property type="entry name" value="GAF-like_dom_sf"/>
</dbReference>
<name>A0A0J1H2L2_9GAMM</name>
<sequence length="233" mass="26858">MTEFTQFDALPEVDELSLTEQEVADFLSANPDFFIRQPDLLARLQVHHPQRGVISLVDMQLDRLRQRIGELEENIAGLMQVAAANSQLYETFAFAQRKLFQTHNIYQALSVLETLADQLGLDVSIRLFDSLDEQLYLDRRAFEPFRRARLASRTVYLGRLRKAESELLFVQPPHLGSYLVLPFGNERPIGVLSFASQDGGHFQPEMDSLFVEQLGLVLNRLIHHWDYTREVIE</sequence>
<proteinExistence type="predicted"/>
<evidence type="ECO:0000313" key="3">
    <source>
        <dbReference type="Proteomes" id="UP000035909"/>
    </source>
</evidence>
<dbReference type="Gene3D" id="3.30.450.40">
    <property type="match status" value="1"/>
</dbReference>
<dbReference type="PANTHER" id="PTHR38765">
    <property type="entry name" value="DUF484 DOMAIN-CONTAINING PROTEIN"/>
    <property type="match status" value="1"/>
</dbReference>
<dbReference type="AlphaFoldDB" id="A0A0J1H2L2"/>
<dbReference type="Pfam" id="PF04340">
    <property type="entry name" value="DUF484"/>
    <property type="match status" value="1"/>
</dbReference>
<keyword evidence="3" id="KW-1185">Reference proteome</keyword>
<comment type="caution">
    <text evidence="2">The sequence shown here is derived from an EMBL/GenBank/DDBJ whole genome shotgun (WGS) entry which is preliminary data.</text>
</comment>
<gene>
    <name evidence="2" type="ORF">ABT57_20180</name>
</gene>
<dbReference type="InterPro" id="IPR007435">
    <property type="entry name" value="DUF484"/>
</dbReference>
<evidence type="ECO:0000313" key="2">
    <source>
        <dbReference type="EMBL" id="KLV06079.1"/>
    </source>
</evidence>